<comment type="caution">
    <text evidence="1">The sequence shown here is derived from an EMBL/GenBank/DDBJ whole genome shotgun (WGS) entry which is preliminary data.</text>
</comment>
<dbReference type="EMBL" id="LXQA010448096">
    <property type="protein sequence ID" value="MCI52495.1"/>
    <property type="molecule type" value="Genomic_DNA"/>
</dbReference>
<dbReference type="AlphaFoldDB" id="A0A392SWR2"/>
<sequence>MRSHAWLQRRRMVEFTGEKYGAWGRVEEALWMRFWGRAGSGRTIRMVGLVAGKVIGIGDDGGDSGGR</sequence>
<accession>A0A392SWR2</accession>
<organism evidence="1 2">
    <name type="scientific">Trifolium medium</name>
    <dbReference type="NCBI Taxonomy" id="97028"/>
    <lineage>
        <taxon>Eukaryota</taxon>
        <taxon>Viridiplantae</taxon>
        <taxon>Streptophyta</taxon>
        <taxon>Embryophyta</taxon>
        <taxon>Tracheophyta</taxon>
        <taxon>Spermatophyta</taxon>
        <taxon>Magnoliopsida</taxon>
        <taxon>eudicotyledons</taxon>
        <taxon>Gunneridae</taxon>
        <taxon>Pentapetalae</taxon>
        <taxon>rosids</taxon>
        <taxon>fabids</taxon>
        <taxon>Fabales</taxon>
        <taxon>Fabaceae</taxon>
        <taxon>Papilionoideae</taxon>
        <taxon>50 kb inversion clade</taxon>
        <taxon>NPAAA clade</taxon>
        <taxon>Hologalegina</taxon>
        <taxon>IRL clade</taxon>
        <taxon>Trifolieae</taxon>
        <taxon>Trifolium</taxon>
    </lineage>
</organism>
<protein>
    <submittedName>
        <fullName evidence="1">Uncharacterized protein</fullName>
    </submittedName>
</protein>
<evidence type="ECO:0000313" key="1">
    <source>
        <dbReference type="EMBL" id="MCI52495.1"/>
    </source>
</evidence>
<dbReference type="Proteomes" id="UP000265520">
    <property type="component" value="Unassembled WGS sequence"/>
</dbReference>
<evidence type="ECO:0000313" key="2">
    <source>
        <dbReference type="Proteomes" id="UP000265520"/>
    </source>
</evidence>
<name>A0A392SWR2_9FABA</name>
<keyword evidence="2" id="KW-1185">Reference proteome</keyword>
<reference evidence="1 2" key="1">
    <citation type="journal article" date="2018" name="Front. Plant Sci.">
        <title>Red Clover (Trifolium pratense) and Zigzag Clover (T. medium) - A Picture of Genomic Similarities and Differences.</title>
        <authorList>
            <person name="Dluhosova J."/>
            <person name="Istvanek J."/>
            <person name="Nedelnik J."/>
            <person name="Repkova J."/>
        </authorList>
    </citation>
    <scope>NUCLEOTIDE SEQUENCE [LARGE SCALE GENOMIC DNA]</scope>
    <source>
        <strain evidence="2">cv. 10/8</strain>
        <tissue evidence="1">Leaf</tissue>
    </source>
</reference>
<proteinExistence type="predicted"/>